<accession>A0ABP0H7M0</accession>
<reference evidence="3 4" key="1">
    <citation type="submission" date="2024-02" db="EMBL/GenBank/DDBJ databases">
        <authorList>
            <person name="Chen Y."/>
            <person name="Shah S."/>
            <person name="Dougan E. K."/>
            <person name="Thang M."/>
            <person name="Chan C."/>
        </authorList>
    </citation>
    <scope>NUCLEOTIDE SEQUENCE [LARGE SCALE GENOMIC DNA]</scope>
</reference>
<feature type="region of interest" description="Disordered" evidence="1">
    <location>
        <begin position="1"/>
        <end position="53"/>
    </location>
</feature>
<feature type="compositionally biased region" description="Basic and acidic residues" evidence="1">
    <location>
        <begin position="11"/>
        <end position="44"/>
    </location>
</feature>
<keyword evidence="4" id="KW-1185">Reference proteome</keyword>
<proteinExistence type="predicted"/>
<evidence type="ECO:0000259" key="2">
    <source>
        <dbReference type="Pfam" id="PF02263"/>
    </source>
</evidence>
<name>A0ABP0H7M0_9DINO</name>
<evidence type="ECO:0000313" key="3">
    <source>
        <dbReference type="EMBL" id="CAK8985254.1"/>
    </source>
</evidence>
<evidence type="ECO:0000313" key="4">
    <source>
        <dbReference type="Proteomes" id="UP001642484"/>
    </source>
</evidence>
<dbReference type="Proteomes" id="UP001642484">
    <property type="component" value="Unassembled WGS sequence"/>
</dbReference>
<gene>
    <name evidence="3" type="ORF">CCMP2556_LOCUS51</name>
</gene>
<dbReference type="InterPro" id="IPR015894">
    <property type="entry name" value="Guanylate-bd_N"/>
</dbReference>
<protein>
    <recommendedName>
        <fullName evidence="2">Guanylate-binding protein N-terminal domain-containing protein</fullName>
    </recommendedName>
</protein>
<dbReference type="PANTHER" id="PTHR10751">
    <property type="entry name" value="GUANYLATE BINDING PROTEIN"/>
    <property type="match status" value="1"/>
</dbReference>
<dbReference type="Pfam" id="PF02263">
    <property type="entry name" value="GBP"/>
    <property type="match status" value="1"/>
</dbReference>
<sequence length="846" mass="94291">MARPRPPKTAPPERVRPDPTPERGVRRHEGGLRDDEGTRAERKGAACPKSGRRGSAEVGKLLVAENPGWLRYKLEVCQDAVETLEKMGQQPPQLSIQFIFGIFIASWDMLGPLPQAARRRPGSSEDAISLCGTGQSGKTYLANLLLDRPQQGQQVLQVGGGLWSTARTEGVWLWAGGVDKDERSPLILLLDCEGFGGAGATTTDDSCHGASRDMQILALSWLLSSALVMNCTGSLNEALFDQLKSASRFGDLVEERGTEAYGKPALLWFLRDFDEVPQDEKGRSMTADEYLEKSLHEASKESARKAGSVRHGLLKFFRHRSCHFAPSPGSRPESLSYSALAKPFKAAVEQFRSKLFSTALACPKAVNGKPLGCVAFTALLGQLVAGVNDGRILSLHAAWESVQHTFCGSLADELRAEASTLFQTLAAGRSIAGGAKLPLSEEALFTVVRDRKRALKGQWEERAFGDETVRRTYWKELKASLTREENMVRTQNARVADQQLMEGVKSWQEWLDKEDDTGIDEICSQLGALLARMPCAPLSRASRIAIQAAARRMSAMRSAVTHALERQTDLQRKAVAWGEKAAQQEGTARSELEAQKAALEEAAARAQQAEEECTALCKEVETKEAQLEGNRESLEEQLNFLEASKLREQEMKAKQRVLNESEASLRKDLEQARADVARIDAERFAAERSATNAAAATQAEQERLKELLAEAQRKIDETKLELAKERDTHGSEKTRLQQEHEQRVQELRTKHEDERQVLRSKQDQTREEHNRMAEEMRQRLENERQEHNRTKDDDKGRLLEHSRTAGLLEGKIIASTEENKALRLRLETLEEKAHETEVAIRTNLEE</sequence>
<feature type="region of interest" description="Disordered" evidence="1">
    <location>
        <begin position="722"/>
        <end position="798"/>
    </location>
</feature>
<feature type="domain" description="Guanylate-binding protein N-terminal" evidence="2">
    <location>
        <begin position="128"/>
        <end position="360"/>
    </location>
</feature>
<dbReference type="SUPFAM" id="SSF52540">
    <property type="entry name" value="P-loop containing nucleoside triphosphate hydrolases"/>
    <property type="match status" value="1"/>
</dbReference>
<dbReference type="InterPro" id="IPR027417">
    <property type="entry name" value="P-loop_NTPase"/>
</dbReference>
<comment type="caution">
    <text evidence="3">The sequence shown here is derived from an EMBL/GenBank/DDBJ whole genome shotgun (WGS) entry which is preliminary data.</text>
</comment>
<dbReference type="Gene3D" id="3.40.50.300">
    <property type="entry name" value="P-loop containing nucleotide triphosphate hydrolases"/>
    <property type="match status" value="1"/>
</dbReference>
<dbReference type="EMBL" id="CAXAMN010000001">
    <property type="protein sequence ID" value="CAK8985254.1"/>
    <property type="molecule type" value="Genomic_DNA"/>
</dbReference>
<evidence type="ECO:0000256" key="1">
    <source>
        <dbReference type="SAM" id="MobiDB-lite"/>
    </source>
</evidence>
<organism evidence="3 4">
    <name type="scientific">Durusdinium trenchii</name>
    <dbReference type="NCBI Taxonomy" id="1381693"/>
    <lineage>
        <taxon>Eukaryota</taxon>
        <taxon>Sar</taxon>
        <taxon>Alveolata</taxon>
        <taxon>Dinophyceae</taxon>
        <taxon>Suessiales</taxon>
        <taxon>Symbiodiniaceae</taxon>
        <taxon>Durusdinium</taxon>
    </lineage>
</organism>